<dbReference type="Pfam" id="PF17144">
    <property type="entry name" value="Ribosomal_L5e"/>
    <property type="match status" value="1"/>
</dbReference>
<evidence type="ECO:0000313" key="8">
    <source>
        <dbReference type="EMBL" id="KAG9391051.1"/>
    </source>
</evidence>
<dbReference type="GO" id="GO:0000027">
    <property type="term" value="P:ribosomal large subunit assembly"/>
    <property type="evidence" value="ECO:0007669"/>
    <property type="project" value="TreeGrafter"/>
</dbReference>
<dbReference type="InterPro" id="IPR005485">
    <property type="entry name" value="Rbsml_uL18_euk_arch"/>
</dbReference>
<keyword evidence="5" id="KW-0687">Ribonucleoprotein</keyword>
<dbReference type="GO" id="GO:0006412">
    <property type="term" value="P:translation"/>
    <property type="evidence" value="ECO:0007669"/>
    <property type="project" value="InterPro"/>
</dbReference>
<feature type="compositionally biased region" description="Basic residues" evidence="6">
    <location>
        <begin position="274"/>
        <end position="283"/>
    </location>
</feature>
<dbReference type="InterPro" id="IPR025607">
    <property type="entry name" value="Ribosomal_uL18_C_euk"/>
</dbReference>
<evidence type="ECO:0000256" key="3">
    <source>
        <dbReference type="ARBA" id="ARBA00022490"/>
    </source>
</evidence>
<dbReference type="PANTHER" id="PTHR23410">
    <property type="entry name" value="RIBOSOMAL PROTEIN L5-RELATED"/>
    <property type="match status" value="1"/>
</dbReference>
<evidence type="ECO:0000256" key="1">
    <source>
        <dbReference type="ARBA" id="ARBA00004496"/>
    </source>
</evidence>
<feature type="domain" description="Large ribosomal subunit protein uL18 C-terminal eukaryotes" evidence="7">
    <location>
        <begin position="235"/>
        <end position="282"/>
    </location>
</feature>
<evidence type="ECO:0000313" key="10">
    <source>
        <dbReference type="Proteomes" id="UP000717585"/>
    </source>
</evidence>
<dbReference type="OrthoDB" id="1618453at2759"/>
<comment type="caution">
    <text evidence="8">The sequence shown here is derived from an EMBL/GenBank/DDBJ whole genome shotgun (WGS) entry which is preliminary data.</text>
</comment>
<evidence type="ECO:0000256" key="4">
    <source>
        <dbReference type="ARBA" id="ARBA00022980"/>
    </source>
</evidence>
<evidence type="ECO:0000256" key="2">
    <source>
        <dbReference type="ARBA" id="ARBA00007116"/>
    </source>
</evidence>
<evidence type="ECO:0000256" key="5">
    <source>
        <dbReference type="ARBA" id="ARBA00023274"/>
    </source>
</evidence>
<dbReference type="AlphaFoldDB" id="A0A8J6AQ66"/>
<feature type="compositionally biased region" description="Basic and acidic residues" evidence="6">
    <location>
        <begin position="252"/>
        <end position="264"/>
    </location>
</feature>
<keyword evidence="4 8" id="KW-0689">Ribosomal protein</keyword>
<evidence type="ECO:0000313" key="9">
    <source>
        <dbReference type="EMBL" id="KAG9395649.1"/>
    </source>
</evidence>
<keyword evidence="3" id="KW-0963">Cytoplasm</keyword>
<dbReference type="SUPFAM" id="SSF53137">
    <property type="entry name" value="Translational machinery components"/>
    <property type="match status" value="1"/>
</dbReference>
<dbReference type="GO" id="GO:0008097">
    <property type="term" value="F:5S rRNA binding"/>
    <property type="evidence" value="ECO:0007669"/>
    <property type="project" value="InterPro"/>
</dbReference>
<sequence>MPFNNPVMSREYFRSAQLKFRRRREGKTDYYARRRLIVSDLNKFQAPKYRFVVRRTAKDIICQIIYSKINGDCVLSAAYSHELPRYGMKLGLTNYAAAYCTGLLLARRTLQKVGLDADYTGVTEVTGEEYHVEAEGDRRPFRAFMDVGLTRTTTGNRMFAALKGAVDGGLDIPHSTKRFAGNEEGQYDAETHRERIMGGHIAEYMNELKEENPEAYEKQFSRFIKEGIVGDDLVGIYEKVHAAIRADPAPAAKKEHFKGKDYSRTRMSLAQRKDRVKQKKASRAWKLQQELDE</sequence>
<dbReference type="FunFam" id="3.30.420.100:FF:000002">
    <property type="entry name" value="60S ribosomal protein L5"/>
    <property type="match status" value="1"/>
</dbReference>
<dbReference type="Proteomes" id="UP000717585">
    <property type="component" value="Unassembled WGS sequence"/>
</dbReference>
<comment type="subcellular location">
    <subcellularLocation>
        <location evidence="1">Cytoplasm</location>
    </subcellularLocation>
</comment>
<dbReference type="Gene3D" id="3.30.420.100">
    <property type="match status" value="1"/>
</dbReference>
<evidence type="ECO:0000259" key="7">
    <source>
        <dbReference type="Pfam" id="PF14204"/>
    </source>
</evidence>
<dbReference type="GO" id="GO:0022625">
    <property type="term" value="C:cytosolic large ribosomal subunit"/>
    <property type="evidence" value="ECO:0007669"/>
    <property type="project" value="TreeGrafter"/>
</dbReference>
<protein>
    <submittedName>
        <fullName evidence="8">Ribosomal protein L18/L5</fullName>
    </submittedName>
</protein>
<dbReference type="EMBL" id="JAHDYR010000062">
    <property type="protein sequence ID" value="KAG9391051.1"/>
    <property type="molecule type" value="Genomic_DNA"/>
</dbReference>
<comment type="similarity">
    <text evidence="2">Belongs to the universal ribosomal protein uL18 family.</text>
</comment>
<reference evidence="8" key="1">
    <citation type="submission" date="2021-05" db="EMBL/GenBank/DDBJ databases">
        <title>A free-living protist that lacks canonical eukaryotic 1 DNA replication and segregation systems.</title>
        <authorList>
            <person name="Salas-Leiva D.E."/>
            <person name="Tromer E.C."/>
            <person name="Curtis B.A."/>
            <person name="Jerlstrom-Hultqvist J."/>
            <person name="Kolisko M."/>
            <person name="Yi Z."/>
            <person name="Salas-Leiva J.S."/>
            <person name="Gallot-Lavallee L."/>
            <person name="Kops G.J.P.L."/>
            <person name="Archibald J.M."/>
            <person name="Simpson A.G.B."/>
            <person name="Roger A.J."/>
        </authorList>
    </citation>
    <scope>NUCLEOTIDE SEQUENCE</scope>
    <source>
        <strain evidence="8">BICM</strain>
    </source>
</reference>
<organism evidence="8 10">
    <name type="scientific">Carpediemonas membranifera</name>
    <dbReference type="NCBI Taxonomy" id="201153"/>
    <lineage>
        <taxon>Eukaryota</taxon>
        <taxon>Metamonada</taxon>
        <taxon>Carpediemonas-like organisms</taxon>
        <taxon>Carpediemonas</taxon>
    </lineage>
</organism>
<dbReference type="PANTHER" id="PTHR23410:SF12">
    <property type="entry name" value="LARGE RIBOSOMAL SUBUNIT PROTEIN UL18"/>
    <property type="match status" value="1"/>
</dbReference>
<keyword evidence="10" id="KW-1185">Reference proteome</keyword>
<dbReference type="HAMAP" id="MF_01337_A">
    <property type="entry name" value="Ribosomal_uL18_A"/>
    <property type="match status" value="1"/>
</dbReference>
<accession>A0A8J6AQ66</accession>
<dbReference type="InterPro" id="IPR057268">
    <property type="entry name" value="Ribosomal_L18"/>
</dbReference>
<dbReference type="GO" id="GO:0003735">
    <property type="term" value="F:structural constituent of ribosome"/>
    <property type="evidence" value="ECO:0007669"/>
    <property type="project" value="InterPro"/>
</dbReference>
<name>A0A8J6AQ66_9EUKA</name>
<dbReference type="EMBL" id="JAHDYR010000009">
    <property type="protein sequence ID" value="KAG9395649.1"/>
    <property type="molecule type" value="Genomic_DNA"/>
</dbReference>
<dbReference type="PRINTS" id="PR00058">
    <property type="entry name" value="RIBOSOMALL5"/>
</dbReference>
<proteinExistence type="inferred from homology"/>
<dbReference type="CDD" id="cd00432">
    <property type="entry name" value="Ribosomal_L18_L5e"/>
    <property type="match status" value="1"/>
</dbReference>
<dbReference type="Pfam" id="PF14204">
    <property type="entry name" value="Ribosomal_L18_c"/>
    <property type="match status" value="1"/>
</dbReference>
<feature type="region of interest" description="Disordered" evidence="6">
    <location>
        <begin position="251"/>
        <end position="293"/>
    </location>
</feature>
<evidence type="ECO:0000256" key="6">
    <source>
        <dbReference type="SAM" id="MobiDB-lite"/>
    </source>
</evidence>
<gene>
    <name evidence="9" type="ORF">J8273_2853</name>
    <name evidence="8" type="ORF">J8273_7325</name>
</gene>